<gene>
    <name evidence="1" type="ORF">PCA31118_01940</name>
</gene>
<protein>
    <submittedName>
        <fullName evidence="1">Uncharacterized protein</fullName>
    </submittedName>
</protein>
<evidence type="ECO:0000313" key="2">
    <source>
        <dbReference type="Proteomes" id="UP000414136"/>
    </source>
</evidence>
<dbReference type="AlphaFoldDB" id="A0A5E4ZW22"/>
<dbReference type="Proteomes" id="UP000414136">
    <property type="component" value="Unassembled WGS sequence"/>
</dbReference>
<sequence length="66" mass="7496">MCIGETSVSPHDGTVVVNYPRDWRYECKSGYLCTMSRTNPKQKIGRRLEVLREALTALVIVRLAGR</sequence>
<dbReference type="EMBL" id="CABPSQ010000002">
    <property type="protein sequence ID" value="VVE65216.1"/>
    <property type="molecule type" value="Genomic_DNA"/>
</dbReference>
<reference evidence="1 2" key="1">
    <citation type="submission" date="2019-08" db="EMBL/GenBank/DDBJ databases">
        <authorList>
            <person name="Peeters C."/>
        </authorList>
    </citation>
    <scope>NUCLEOTIDE SEQUENCE [LARGE SCALE GENOMIC DNA]</scope>
    <source>
        <strain evidence="1 2">LMG 31118</strain>
    </source>
</reference>
<evidence type="ECO:0000313" key="1">
    <source>
        <dbReference type="EMBL" id="VVE65216.1"/>
    </source>
</evidence>
<name>A0A5E4ZW22_9BURK</name>
<proteinExistence type="predicted"/>
<accession>A0A5E4ZW22</accession>
<organism evidence="1 2">
    <name type="scientific">Pandoraea captiosa</name>
    <dbReference type="NCBI Taxonomy" id="2508302"/>
    <lineage>
        <taxon>Bacteria</taxon>
        <taxon>Pseudomonadati</taxon>
        <taxon>Pseudomonadota</taxon>
        <taxon>Betaproteobacteria</taxon>
        <taxon>Burkholderiales</taxon>
        <taxon>Burkholderiaceae</taxon>
        <taxon>Pandoraea</taxon>
    </lineage>
</organism>
<keyword evidence="2" id="KW-1185">Reference proteome</keyword>